<protein>
    <recommendedName>
        <fullName evidence="3">Hemolysin</fullName>
    </recommendedName>
</protein>
<reference evidence="1 2" key="1">
    <citation type="submission" date="2015-03" db="EMBL/GenBank/DDBJ databases">
        <title>Genome sequence of Pseudoalteromonas aurantia.</title>
        <authorList>
            <person name="Xie B.-B."/>
            <person name="Rong J.-C."/>
            <person name="Qin Q.-L."/>
            <person name="Zhang Y.-Z."/>
        </authorList>
    </citation>
    <scope>NUCLEOTIDE SEQUENCE [LARGE SCALE GENOMIC DNA]</scope>
    <source>
        <strain evidence="1 2">208</strain>
    </source>
</reference>
<name>A0ABR9EA41_9GAMM</name>
<organism evidence="1 2">
    <name type="scientific">Pseudoalteromonas aurantia 208</name>
    <dbReference type="NCBI Taxonomy" id="1314867"/>
    <lineage>
        <taxon>Bacteria</taxon>
        <taxon>Pseudomonadati</taxon>
        <taxon>Pseudomonadota</taxon>
        <taxon>Gammaproteobacteria</taxon>
        <taxon>Alteromonadales</taxon>
        <taxon>Pseudoalteromonadaceae</taxon>
        <taxon>Pseudoalteromonas</taxon>
    </lineage>
</organism>
<comment type="caution">
    <text evidence="1">The sequence shown here is derived from an EMBL/GenBank/DDBJ whole genome shotgun (WGS) entry which is preliminary data.</text>
</comment>
<gene>
    <name evidence="1" type="ORF">PAUR_a0561</name>
</gene>
<dbReference type="RefSeq" id="WP_192506691.1">
    <property type="nucleotide sequence ID" value="NZ_AQGV01000012.1"/>
</dbReference>
<evidence type="ECO:0000313" key="1">
    <source>
        <dbReference type="EMBL" id="MBE0367234.1"/>
    </source>
</evidence>
<accession>A0ABR9EA41</accession>
<sequence>MSKHIKLFGIGLLFSGHSVLVTAHELPQIDVNADVEWHNIVTLTKDLVDKKEKHNQAHSGVYINSYGLSRFCTDSSLKHTLSDASGFITASPSWAIKNSLDLNTQVKKSDWTSRSHYSSANSPSGYDGLESAYYAFMSNHSGTYNNNWLAPLSVEENGSCHIFSSQMSPGTVNLRHLFISGCCSVIKGECSSNKKKANILNNKFTSAVEQSSPVSSSVLQTPDKTWASRAKGVNCIYGVNGYQNDWGHYGSSFWNKWNRVGVQNKDAWFDAIDAGDKSALGGMICFGPDAREKLYSTELSLIKSTGSHWSYIVQEFSKRAAPIKNSNQYYTLYPYISLENKFDVTGLLTSSIVPAQAKIFSMPQERAVSLAKSLIDKQLTSKKGIGWQVYQIKDERYSEAFGANDRLVAKRIAFSKKVGDAWIVTPDVMPAVKLNANDMAVSHAGLAFDINIPENTSWEISSKYKQSLLAQAEAKMIEKIKTENTTKNWQNYEIEVVSSEFGYDVRLQDSKGRIPLRIFGRVLLKEKSSMVTPKLQLISVGLK</sequence>
<dbReference type="EMBL" id="AQGV01000012">
    <property type="protein sequence ID" value="MBE0367234.1"/>
    <property type="molecule type" value="Genomic_DNA"/>
</dbReference>
<dbReference type="Proteomes" id="UP000615755">
    <property type="component" value="Unassembled WGS sequence"/>
</dbReference>
<proteinExistence type="predicted"/>
<evidence type="ECO:0000313" key="2">
    <source>
        <dbReference type="Proteomes" id="UP000615755"/>
    </source>
</evidence>
<keyword evidence="2" id="KW-1185">Reference proteome</keyword>
<evidence type="ECO:0008006" key="3">
    <source>
        <dbReference type="Google" id="ProtNLM"/>
    </source>
</evidence>